<name>A0A2U3LEI5_9BACT</name>
<accession>A0A2U3LEI5</accession>
<evidence type="ECO:0000313" key="2">
    <source>
        <dbReference type="Proteomes" id="UP000238701"/>
    </source>
</evidence>
<protein>
    <submittedName>
        <fullName evidence="1">Uncharacterized protein</fullName>
    </submittedName>
</protein>
<dbReference type="Proteomes" id="UP000238701">
    <property type="component" value="Unassembled WGS sequence"/>
</dbReference>
<dbReference type="EMBL" id="OMOD01000198">
    <property type="protein sequence ID" value="SPF50308.1"/>
    <property type="molecule type" value="Genomic_DNA"/>
</dbReference>
<gene>
    <name evidence="1" type="ORF">SBA1_990011</name>
</gene>
<dbReference type="AlphaFoldDB" id="A0A2U3LEI5"/>
<evidence type="ECO:0000313" key="1">
    <source>
        <dbReference type="EMBL" id="SPF50308.1"/>
    </source>
</evidence>
<reference evidence="2" key="1">
    <citation type="submission" date="2018-02" db="EMBL/GenBank/DDBJ databases">
        <authorList>
            <person name="Hausmann B."/>
        </authorList>
    </citation>
    <scope>NUCLEOTIDE SEQUENCE [LARGE SCALE GENOMIC DNA]</scope>
    <source>
        <strain evidence="2">Peat soil MAG SbA1</strain>
    </source>
</reference>
<organism evidence="1 2">
    <name type="scientific">Candidatus Sulfotelmatobacter kueseliae</name>
    <dbReference type="NCBI Taxonomy" id="2042962"/>
    <lineage>
        <taxon>Bacteria</taxon>
        <taxon>Pseudomonadati</taxon>
        <taxon>Acidobacteriota</taxon>
        <taxon>Terriglobia</taxon>
        <taxon>Terriglobales</taxon>
        <taxon>Candidatus Korobacteraceae</taxon>
        <taxon>Candidatus Sulfotelmatobacter</taxon>
    </lineage>
</organism>
<sequence>MDKGRKRVLAIVAGILVARHLKTTDDLFDCRSSPRTESLVAAAVQWAERIMRKIDGVFGN</sequence>
<proteinExistence type="predicted"/>